<evidence type="ECO:0000256" key="1">
    <source>
        <dbReference type="SAM" id="MobiDB-lite"/>
    </source>
</evidence>
<dbReference type="EMBL" id="JASJUS010000063">
    <property type="protein sequence ID" value="MDL2081976.1"/>
    <property type="molecule type" value="Genomic_DNA"/>
</dbReference>
<keyword evidence="3" id="KW-1185">Reference proteome</keyword>
<evidence type="ECO:0000313" key="3">
    <source>
        <dbReference type="Proteomes" id="UP001241926"/>
    </source>
</evidence>
<evidence type="ECO:0000313" key="2">
    <source>
        <dbReference type="EMBL" id="MDL2081976.1"/>
    </source>
</evidence>
<accession>A0ABT7JAS2</accession>
<dbReference type="Proteomes" id="UP001241926">
    <property type="component" value="Unassembled WGS sequence"/>
</dbReference>
<sequence>MAKHGLLCFCSKCNRSASYGSGSTPQKKGKGTGSKPVSLGGSTGGFATRDTGGTPAKRHTQKSHGTNRKGRFGKR</sequence>
<gene>
    <name evidence="2" type="ORF">QNN03_36680</name>
</gene>
<proteinExistence type="predicted"/>
<comment type="caution">
    <text evidence="2">The sequence shown here is derived from an EMBL/GenBank/DDBJ whole genome shotgun (WGS) entry which is preliminary data.</text>
</comment>
<feature type="compositionally biased region" description="Polar residues" evidence="1">
    <location>
        <begin position="13"/>
        <end position="26"/>
    </location>
</feature>
<dbReference type="RefSeq" id="WP_285437141.1">
    <property type="nucleotide sequence ID" value="NZ_JASJUS010000063.1"/>
</dbReference>
<name>A0ABT7JAS2_9ACTN</name>
<reference evidence="2 3" key="1">
    <citation type="submission" date="2023-05" db="EMBL/GenBank/DDBJ databases">
        <title>Streptomyces fuscus sp. nov., a brown-black pigment producing actinomyces isolated from dry sand of Sea duck farm.</title>
        <authorList>
            <person name="Xie J."/>
            <person name="Shen N."/>
        </authorList>
    </citation>
    <scope>NUCLEOTIDE SEQUENCE [LARGE SCALE GENOMIC DNA]</scope>
    <source>
        <strain evidence="2 3">GXMU-J15</strain>
    </source>
</reference>
<feature type="compositionally biased region" description="Basic residues" evidence="1">
    <location>
        <begin position="56"/>
        <end position="75"/>
    </location>
</feature>
<feature type="region of interest" description="Disordered" evidence="1">
    <location>
        <begin position="13"/>
        <end position="75"/>
    </location>
</feature>
<protein>
    <submittedName>
        <fullName evidence="2">Uncharacterized protein</fullName>
    </submittedName>
</protein>
<organism evidence="2 3">
    <name type="scientific">Streptomyces fuscus</name>
    <dbReference type="NCBI Taxonomy" id="3048495"/>
    <lineage>
        <taxon>Bacteria</taxon>
        <taxon>Bacillati</taxon>
        <taxon>Actinomycetota</taxon>
        <taxon>Actinomycetes</taxon>
        <taxon>Kitasatosporales</taxon>
        <taxon>Streptomycetaceae</taxon>
        <taxon>Streptomyces</taxon>
    </lineage>
</organism>